<feature type="region of interest" description="Disordered" evidence="1">
    <location>
        <begin position="502"/>
        <end position="528"/>
    </location>
</feature>
<name>A0A6V8HGG8_TALPI</name>
<dbReference type="AlphaFoldDB" id="A0A6V8HGG8"/>
<evidence type="ECO:0000256" key="1">
    <source>
        <dbReference type="SAM" id="MobiDB-lite"/>
    </source>
</evidence>
<feature type="transmembrane region" description="Helical" evidence="2">
    <location>
        <begin position="96"/>
        <end position="113"/>
    </location>
</feature>
<gene>
    <name evidence="3" type="ORF">TCE0_041r13450</name>
</gene>
<organism evidence="3 4">
    <name type="scientific">Talaromyces pinophilus</name>
    <name type="common">Penicillium pinophilum</name>
    <dbReference type="NCBI Taxonomy" id="128442"/>
    <lineage>
        <taxon>Eukaryota</taxon>
        <taxon>Fungi</taxon>
        <taxon>Dikarya</taxon>
        <taxon>Ascomycota</taxon>
        <taxon>Pezizomycotina</taxon>
        <taxon>Eurotiomycetes</taxon>
        <taxon>Eurotiomycetidae</taxon>
        <taxon>Eurotiales</taxon>
        <taxon>Trichocomaceae</taxon>
        <taxon>Talaromyces</taxon>
        <taxon>Talaromyces sect. Talaromyces</taxon>
    </lineage>
</organism>
<feature type="transmembrane region" description="Helical" evidence="2">
    <location>
        <begin position="180"/>
        <end position="198"/>
    </location>
</feature>
<keyword evidence="4" id="KW-1185">Reference proteome</keyword>
<feature type="transmembrane region" description="Helical" evidence="2">
    <location>
        <begin position="210"/>
        <end position="231"/>
    </location>
</feature>
<feature type="region of interest" description="Disordered" evidence="1">
    <location>
        <begin position="379"/>
        <end position="399"/>
    </location>
</feature>
<protein>
    <submittedName>
        <fullName evidence="3">Uncharacterized protein</fullName>
    </submittedName>
</protein>
<feature type="compositionally biased region" description="Low complexity" evidence="1">
    <location>
        <begin position="454"/>
        <end position="468"/>
    </location>
</feature>
<dbReference type="EMBL" id="DF933837">
    <property type="protein sequence ID" value="GAM40812.1"/>
    <property type="molecule type" value="Genomic_DNA"/>
</dbReference>
<feature type="transmembrane region" description="Helical" evidence="2">
    <location>
        <begin position="139"/>
        <end position="160"/>
    </location>
</feature>
<sequence length="528" mass="58616">MASAGLLMATVFFDMWKASKKNGSLSSEKRQSLLQLIPPGEVLTLSFSAAVLAQGTVLMIVFPALWIVGLVILVFGVETLYRGFQRKRFAPRKKRAVYICWAVIMLLTLLSWIPTRVRRSTLSNCSWGLLSIAKPWSDIALGITIAFIVFYTLIASILAAQLFRSTGVDTMERVAATQMIYYLAIATAVFSFFLPFWARITAGLPQGITPMMAMVSINVIGIVVSFFQLLFRSYTEWMTIRYSESSRKYRWKNGLKRKISSPIAIPQDEYPLFDDSIHSTHKGTNTRRGYFNRMDIDKSLPPTPTIRQKPNTDNDTNRKISYSIFPTKASARKPKYPASSIYEDDIFLIPPRPAFAAHNRNSSDVSHATVQIGFRLSNLDPPPLSSGMGNREPSSAATASRTFSRFLAPPPFSISNPNSNNHISTTSIDVPVTLRSPATERPNVTFPSPTASVSSPSRLRSSTLPTPSQSITSSGARSPAVYRKLDDLQRLLEVDLQAAQKAAADNEAWPLRDSLPGLLPKSTYRPDE</sequence>
<proteinExistence type="predicted"/>
<reference evidence="4" key="1">
    <citation type="journal article" date="2015" name="Genome Announc.">
        <title>Draft genome sequence of Talaromyces cellulolyticus strain Y-94, a source of lignocellulosic biomass-degrading enzymes.</title>
        <authorList>
            <person name="Fujii T."/>
            <person name="Koike H."/>
            <person name="Sawayama S."/>
            <person name="Yano S."/>
            <person name="Inoue H."/>
        </authorList>
    </citation>
    <scope>NUCLEOTIDE SEQUENCE [LARGE SCALE GENOMIC DNA]</scope>
    <source>
        <strain evidence="4">Y-94</strain>
    </source>
</reference>
<feature type="transmembrane region" description="Helical" evidence="2">
    <location>
        <begin position="44"/>
        <end position="75"/>
    </location>
</feature>
<keyword evidence="2" id="KW-0812">Transmembrane</keyword>
<feature type="region of interest" description="Disordered" evidence="1">
    <location>
        <begin position="297"/>
        <end position="319"/>
    </location>
</feature>
<keyword evidence="2" id="KW-0472">Membrane</keyword>
<evidence type="ECO:0000313" key="4">
    <source>
        <dbReference type="Proteomes" id="UP000053095"/>
    </source>
</evidence>
<keyword evidence="2" id="KW-1133">Transmembrane helix</keyword>
<feature type="region of interest" description="Disordered" evidence="1">
    <location>
        <begin position="438"/>
        <end position="478"/>
    </location>
</feature>
<accession>A0A6V8HGG8</accession>
<dbReference type="Proteomes" id="UP000053095">
    <property type="component" value="Unassembled WGS sequence"/>
</dbReference>
<evidence type="ECO:0000313" key="3">
    <source>
        <dbReference type="EMBL" id="GAM40812.1"/>
    </source>
</evidence>
<evidence type="ECO:0000256" key="2">
    <source>
        <dbReference type="SAM" id="Phobius"/>
    </source>
</evidence>
<comment type="caution">
    <text evidence="3">The sequence shown here is derived from an EMBL/GenBank/DDBJ whole genome shotgun (WGS) entry which is preliminary data.</text>
</comment>